<evidence type="ECO:0000256" key="7">
    <source>
        <dbReference type="PROSITE-ProRule" id="PRU00089"/>
    </source>
</evidence>
<dbReference type="GO" id="GO:0000978">
    <property type="term" value="F:RNA polymerase II cis-regulatory region sequence-specific DNA binding"/>
    <property type="evidence" value="ECO:0007669"/>
    <property type="project" value="TreeGrafter"/>
</dbReference>
<dbReference type="InterPro" id="IPR001766">
    <property type="entry name" value="Fork_head_dom"/>
</dbReference>
<evidence type="ECO:0000256" key="6">
    <source>
        <dbReference type="ARBA" id="ARBA00023242"/>
    </source>
</evidence>
<feature type="domain" description="Fork-head" evidence="9">
    <location>
        <begin position="121"/>
        <end position="215"/>
    </location>
</feature>
<dbReference type="GO" id="GO:0005634">
    <property type="term" value="C:nucleus"/>
    <property type="evidence" value="ECO:0007669"/>
    <property type="project" value="UniProtKB-SubCell"/>
</dbReference>
<accession>A0A182M3H8</accession>
<dbReference type="PRINTS" id="PR00053">
    <property type="entry name" value="FORKHEAD"/>
</dbReference>
<evidence type="ECO:0000313" key="11">
    <source>
        <dbReference type="Proteomes" id="UP000075883"/>
    </source>
</evidence>
<dbReference type="CDD" id="cd20048">
    <property type="entry name" value="FH_FOXD4-like"/>
    <property type="match status" value="1"/>
</dbReference>
<organism evidence="10 11">
    <name type="scientific">Anopheles culicifacies</name>
    <dbReference type="NCBI Taxonomy" id="139723"/>
    <lineage>
        <taxon>Eukaryota</taxon>
        <taxon>Metazoa</taxon>
        <taxon>Ecdysozoa</taxon>
        <taxon>Arthropoda</taxon>
        <taxon>Hexapoda</taxon>
        <taxon>Insecta</taxon>
        <taxon>Pterygota</taxon>
        <taxon>Neoptera</taxon>
        <taxon>Endopterygota</taxon>
        <taxon>Diptera</taxon>
        <taxon>Nematocera</taxon>
        <taxon>Culicoidea</taxon>
        <taxon>Culicidae</taxon>
        <taxon>Anophelinae</taxon>
        <taxon>Anopheles</taxon>
        <taxon>culicifacies species complex</taxon>
    </lineage>
</organism>
<dbReference type="PROSITE" id="PS50039">
    <property type="entry name" value="FORK_HEAD_3"/>
    <property type="match status" value="1"/>
</dbReference>
<dbReference type="InterPro" id="IPR036390">
    <property type="entry name" value="WH_DNA-bd_sf"/>
</dbReference>
<evidence type="ECO:0000313" key="10">
    <source>
        <dbReference type="EnsemblMetazoa" id="ACUA008548-PA"/>
    </source>
</evidence>
<sequence length="610" mass="65530">MASPLDLRPSGLLSMGTSPSHATTSLSNSLNDTSGQSQPHYHSGGQHLHHQGQSSHHGQVPSGNRSSGVNRNRSRSSSSSDNGASSGQQTQSNSDTGNGTEEGTTTGSGKSGSHRSQSLVKPPYSYIALITMAILQSPQKKLTLSGICEFIMTRFPYYKEKFPAWQNSIRHNLSLNDCFIKIPREPGNPGKGNFWTLDPLAEDMFDNGSFLRRRKRYKRTTLAQSMGFPGVFAPFAPFWIRKPVPVIPMHQFAPAHAAASASVAGFGADGPGGPLAALGPGRTGDFLLDSKLNLFGSVKMDDLNVAMMENSDFLQRNVDSLKISSAMNKFFHGYHQGQGGSSGPLLDLYEDGPHPASLGVHPCNGGLVREAISYPYGAHKLSTARMGGDPAPNGGDRRGDYTEEEHISADLDLSSDDRIDVESEDDYKSPANRGPGSLSYHEMLLNGRKTIPEEAPANTHLSGTSTSPAAVEHAHPAQPSPTIEPSGDYSPHCSPTRTLRDSDDYYIEEDEQSDKASSSGGSVEESSTAAKERHTQFYTELQPSLMGAEPLRGIVPASNGHPESGGSPGYTETTKLFDGNEPTFATRKRKYGNTKGFSIENLIGCSVEDR</sequence>
<feature type="compositionally biased region" description="Polar residues" evidence="8">
    <location>
        <begin position="459"/>
        <end position="468"/>
    </location>
</feature>
<dbReference type="GO" id="GO:0030154">
    <property type="term" value="P:cell differentiation"/>
    <property type="evidence" value="ECO:0007669"/>
    <property type="project" value="TreeGrafter"/>
</dbReference>
<dbReference type="PANTHER" id="PTHR11829:SF402">
    <property type="entry name" value="FORK HEAD DOMAIN-CONTAINING PROTEIN FD3-RELATED"/>
    <property type="match status" value="1"/>
</dbReference>
<dbReference type="EMBL" id="AXCM01003520">
    <property type="status" value="NOT_ANNOTATED_CDS"/>
    <property type="molecule type" value="Genomic_DNA"/>
</dbReference>
<evidence type="ECO:0000256" key="2">
    <source>
        <dbReference type="ARBA" id="ARBA00022473"/>
    </source>
</evidence>
<evidence type="ECO:0000256" key="5">
    <source>
        <dbReference type="ARBA" id="ARBA00023163"/>
    </source>
</evidence>
<dbReference type="STRING" id="139723.A0A182M3H8"/>
<evidence type="ECO:0000259" key="9">
    <source>
        <dbReference type="PROSITE" id="PS50039"/>
    </source>
</evidence>
<feature type="region of interest" description="Disordered" evidence="8">
    <location>
        <begin position="382"/>
        <end position="401"/>
    </location>
</feature>
<feature type="region of interest" description="Disordered" evidence="8">
    <location>
        <begin position="407"/>
        <end position="440"/>
    </location>
</feature>
<feature type="compositionally biased region" description="Low complexity" evidence="8">
    <location>
        <begin position="42"/>
        <end position="108"/>
    </location>
</feature>
<dbReference type="InterPro" id="IPR036388">
    <property type="entry name" value="WH-like_DNA-bd_sf"/>
</dbReference>
<feature type="compositionally biased region" description="Low complexity" evidence="8">
    <location>
        <begin position="23"/>
        <end position="34"/>
    </location>
</feature>
<evidence type="ECO:0000256" key="8">
    <source>
        <dbReference type="SAM" id="MobiDB-lite"/>
    </source>
</evidence>
<reference evidence="11" key="1">
    <citation type="submission" date="2013-09" db="EMBL/GenBank/DDBJ databases">
        <title>The Genome Sequence of Anopheles culicifacies species A.</title>
        <authorList>
            <consortium name="The Broad Institute Genomics Platform"/>
            <person name="Neafsey D.E."/>
            <person name="Besansky N."/>
            <person name="Howell P."/>
            <person name="Walton C."/>
            <person name="Young S.K."/>
            <person name="Zeng Q."/>
            <person name="Gargeya S."/>
            <person name="Fitzgerald M."/>
            <person name="Haas B."/>
            <person name="Abouelleil A."/>
            <person name="Allen A.W."/>
            <person name="Alvarado L."/>
            <person name="Arachchi H.M."/>
            <person name="Berlin A.M."/>
            <person name="Chapman S.B."/>
            <person name="Gainer-Dewar J."/>
            <person name="Goldberg J."/>
            <person name="Griggs A."/>
            <person name="Gujja S."/>
            <person name="Hansen M."/>
            <person name="Howarth C."/>
            <person name="Imamovic A."/>
            <person name="Ireland A."/>
            <person name="Larimer J."/>
            <person name="McCowan C."/>
            <person name="Murphy C."/>
            <person name="Pearson M."/>
            <person name="Poon T.W."/>
            <person name="Priest M."/>
            <person name="Roberts A."/>
            <person name="Saif S."/>
            <person name="Shea T."/>
            <person name="Sisk P."/>
            <person name="Sykes S."/>
            <person name="Wortman J."/>
            <person name="Nusbaum C."/>
            <person name="Birren B."/>
        </authorList>
    </citation>
    <scope>NUCLEOTIDE SEQUENCE [LARGE SCALE GENOMIC DNA]</scope>
    <source>
        <strain evidence="11">A-37</strain>
    </source>
</reference>
<dbReference type="SUPFAM" id="SSF46785">
    <property type="entry name" value="Winged helix' DNA-binding domain"/>
    <property type="match status" value="1"/>
</dbReference>
<keyword evidence="2" id="KW-0217">Developmental protein</keyword>
<dbReference type="PROSITE" id="PS00658">
    <property type="entry name" value="FORK_HEAD_2"/>
    <property type="match status" value="1"/>
</dbReference>
<comment type="subcellular location">
    <subcellularLocation>
        <location evidence="1 7">Nucleus</location>
    </subcellularLocation>
</comment>
<feature type="DNA-binding region" description="Fork-head" evidence="7">
    <location>
        <begin position="121"/>
        <end position="215"/>
    </location>
</feature>
<dbReference type="GO" id="GO:0000981">
    <property type="term" value="F:DNA-binding transcription factor activity, RNA polymerase II-specific"/>
    <property type="evidence" value="ECO:0007669"/>
    <property type="project" value="TreeGrafter"/>
</dbReference>
<dbReference type="GO" id="GO:0009653">
    <property type="term" value="P:anatomical structure morphogenesis"/>
    <property type="evidence" value="ECO:0007669"/>
    <property type="project" value="TreeGrafter"/>
</dbReference>
<feature type="region of interest" description="Disordered" evidence="8">
    <location>
        <begin position="558"/>
        <end position="579"/>
    </location>
</feature>
<feature type="compositionally biased region" description="Low complexity" evidence="8">
    <location>
        <begin position="517"/>
        <end position="527"/>
    </location>
</feature>
<evidence type="ECO:0000256" key="1">
    <source>
        <dbReference type="ARBA" id="ARBA00004123"/>
    </source>
</evidence>
<reference evidence="10" key="2">
    <citation type="submission" date="2020-05" db="UniProtKB">
        <authorList>
            <consortium name="EnsemblMetazoa"/>
        </authorList>
    </citation>
    <scope>IDENTIFICATION</scope>
    <source>
        <strain evidence="10">A-37</strain>
    </source>
</reference>
<dbReference type="EnsemblMetazoa" id="ACUA008548-RA">
    <property type="protein sequence ID" value="ACUA008548-PA"/>
    <property type="gene ID" value="ACUA008548"/>
</dbReference>
<keyword evidence="4 7" id="KW-0238">DNA-binding</keyword>
<protein>
    <recommendedName>
        <fullName evidence="9">Fork-head domain-containing protein</fullName>
    </recommendedName>
</protein>
<dbReference type="AlphaFoldDB" id="A0A182M3H8"/>
<dbReference type="Pfam" id="PF00250">
    <property type="entry name" value="Forkhead"/>
    <property type="match status" value="1"/>
</dbReference>
<dbReference type="Gene3D" id="1.10.10.10">
    <property type="entry name" value="Winged helix-like DNA-binding domain superfamily/Winged helix DNA-binding domain"/>
    <property type="match status" value="1"/>
</dbReference>
<keyword evidence="6 7" id="KW-0539">Nucleus</keyword>
<dbReference type="FunFam" id="1.10.10.10:FF:000016">
    <property type="entry name" value="Forkhead box protein I1"/>
    <property type="match status" value="1"/>
</dbReference>
<keyword evidence="3" id="KW-0805">Transcription regulation</keyword>
<evidence type="ECO:0000256" key="3">
    <source>
        <dbReference type="ARBA" id="ARBA00023015"/>
    </source>
</evidence>
<dbReference type="VEuPathDB" id="VectorBase:ACUA008548"/>
<dbReference type="InterPro" id="IPR050211">
    <property type="entry name" value="FOX_domain-containing"/>
</dbReference>
<proteinExistence type="predicted"/>
<dbReference type="PROSITE" id="PS00657">
    <property type="entry name" value="FORK_HEAD_1"/>
    <property type="match status" value="1"/>
</dbReference>
<dbReference type="SMART" id="SM00339">
    <property type="entry name" value="FH"/>
    <property type="match status" value="1"/>
</dbReference>
<feature type="compositionally biased region" description="Basic and acidic residues" evidence="8">
    <location>
        <begin position="407"/>
        <end position="421"/>
    </location>
</feature>
<name>A0A182M3H8_9DIPT</name>
<evidence type="ECO:0000256" key="4">
    <source>
        <dbReference type="ARBA" id="ARBA00023125"/>
    </source>
</evidence>
<feature type="region of interest" description="Disordered" evidence="8">
    <location>
        <begin position="454"/>
        <end position="533"/>
    </location>
</feature>
<dbReference type="Proteomes" id="UP000075883">
    <property type="component" value="Unassembled WGS sequence"/>
</dbReference>
<feature type="region of interest" description="Disordered" evidence="8">
    <location>
        <begin position="1"/>
        <end position="118"/>
    </location>
</feature>
<dbReference type="PANTHER" id="PTHR11829">
    <property type="entry name" value="FORKHEAD BOX PROTEIN"/>
    <property type="match status" value="1"/>
</dbReference>
<keyword evidence="5" id="KW-0804">Transcription</keyword>
<dbReference type="InterPro" id="IPR030456">
    <property type="entry name" value="TF_fork_head_CS_2"/>
</dbReference>
<keyword evidence="11" id="KW-1185">Reference proteome</keyword>
<dbReference type="InterPro" id="IPR018122">
    <property type="entry name" value="TF_fork_head_CS_1"/>
</dbReference>